<proteinExistence type="predicted"/>
<sequence>MALASLDSPQWMSAGRAYLQGVRAVGTTVLTLVLFATYLGIGALAHDSRFSLGWVLLSTLLVWAGPAQIILISSLGSGATAIQAAIAVTVSAIRLFPMVVSVLPLMRTPTTKLRQLIVPAHFIAVTLWVECFRLLPQVPRERRIPFTIGLGTGLVSTCLVANVIGYLLAANLPQLFGAAVLLLTPLAFLLSTARNCREIADVVALGLGLLLFPVVAYFHTGIDVLISGVAAGTIAYSVHRWKARRA</sequence>
<evidence type="ECO:0000256" key="1">
    <source>
        <dbReference type="SAM" id="Phobius"/>
    </source>
</evidence>
<evidence type="ECO:0000313" key="2">
    <source>
        <dbReference type="EMBL" id="RJF78958.1"/>
    </source>
</evidence>
<name>A0A418VRI9_RHOPL</name>
<feature type="transmembrane region" description="Helical" evidence="1">
    <location>
        <begin position="21"/>
        <end position="45"/>
    </location>
</feature>
<reference evidence="2 3" key="1">
    <citation type="submission" date="2018-09" db="EMBL/GenBank/DDBJ databases">
        <title>Draft genome sequence of Rhodopseudomonas palustris 2.1.18.</title>
        <authorList>
            <person name="Robertson S.L."/>
            <person name="Meyer T.E."/>
            <person name="Kyndt J.A."/>
        </authorList>
    </citation>
    <scope>NUCLEOTIDE SEQUENCE [LARGE SCALE GENOMIC DNA]</scope>
    <source>
        <strain evidence="2 3">2.1.18</strain>
    </source>
</reference>
<feature type="transmembrane region" description="Helical" evidence="1">
    <location>
        <begin position="147"/>
        <end position="169"/>
    </location>
</feature>
<keyword evidence="1" id="KW-0812">Transmembrane</keyword>
<feature type="transmembrane region" description="Helical" evidence="1">
    <location>
        <begin position="224"/>
        <end position="241"/>
    </location>
</feature>
<feature type="transmembrane region" description="Helical" evidence="1">
    <location>
        <begin position="116"/>
        <end position="135"/>
    </location>
</feature>
<keyword evidence="1" id="KW-0472">Membrane</keyword>
<feature type="transmembrane region" description="Helical" evidence="1">
    <location>
        <begin position="199"/>
        <end position="218"/>
    </location>
</feature>
<dbReference type="Proteomes" id="UP000285523">
    <property type="component" value="Unassembled WGS sequence"/>
</dbReference>
<dbReference type="AlphaFoldDB" id="A0A418VRI9"/>
<feature type="transmembrane region" description="Helical" evidence="1">
    <location>
        <begin position="84"/>
        <end position="104"/>
    </location>
</feature>
<feature type="transmembrane region" description="Helical" evidence="1">
    <location>
        <begin position="175"/>
        <end position="192"/>
    </location>
</feature>
<feature type="transmembrane region" description="Helical" evidence="1">
    <location>
        <begin position="51"/>
        <end position="72"/>
    </location>
</feature>
<organism evidence="2 3">
    <name type="scientific">Rhodopseudomonas palustris</name>
    <dbReference type="NCBI Taxonomy" id="1076"/>
    <lineage>
        <taxon>Bacteria</taxon>
        <taxon>Pseudomonadati</taxon>
        <taxon>Pseudomonadota</taxon>
        <taxon>Alphaproteobacteria</taxon>
        <taxon>Hyphomicrobiales</taxon>
        <taxon>Nitrobacteraceae</taxon>
        <taxon>Rhodopseudomonas</taxon>
    </lineage>
</organism>
<keyword evidence="1" id="KW-1133">Transmembrane helix</keyword>
<dbReference type="InterPro" id="IPR011606">
    <property type="entry name" value="Brnchd-chn_aa_trnsp_permease"/>
</dbReference>
<comment type="caution">
    <text evidence="2">The sequence shown here is derived from an EMBL/GenBank/DDBJ whole genome shotgun (WGS) entry which is preliminary data.</text>
</comment>
<dbReference type="RefSeq" id="WP_119854851.1">
    <property type="nucleotide sequence ID" value="NZ_QYYD01000001.1"/>
</dbReference>
<evidence type="ECO:0000313" key="3">
    <source>
        <dbReference type="Proteomes" id="UP000285523"/>
    </source>
</evidence>
<accession>A0A418VRI9</accession>
<dbReference type="OrthoDB" id="7675159at2"/>
<protein>
    <submittedName>
        <fullName evidence="2">Branched-chain amino acid ABC transporter permease</fullName>
    </submittedName>
</protein>
<gene>
    <name evidence="2" type="ORF">D4Q52_01155</name>
</gene>
<dbReference type="EMBL" id="QYYD01000001">
    <property type="protein sequence ID" value="RJF78958.1"/>
    <property type="molecule type" value="Genomic_DNA"/>
</dbReference>
<dbReference type="Pfam" id="PF03591">
    <property type="entry name" value="AzlC"/>
    <property type="match status" value="1"/>
</dbReference>